<name>H1RZT9_9BURK</name>
<dbReference type="RefSeq" id="WP_006156651.1">
    <property type="nucleotide sequence ID" value="NZ_AHJE01000012.1"/>
</dbReference>
<dbReference type="InterPro" id="IPR010982">
    <property type="entry name" value="Lambda_DNA-bd_dom_sf"/>
</dbReference>
<evidence type="ECO:0000259" key="1">
    <source>
        <dbReference type="PROSITE" id="PS50943"/>
    </source>
</evidence>
<dbReference type="EMBL" id="AHJE01000012">
    <property type="protein sequence ID" value="EHP44155.1"/>
    <property type="molecule type" value="Genomic_DNA"/>
</dbReference>
<dbReference type="AlphaFoldDB" id="H1RZT9"/>
<dbReference type="CDD" id="cd00093">
    <property type="entry name" value="HTH_XRE"/>
    <property type="match status" value="1"/>
</dbReference>
<dbReference type="Gene3D" id="1.10.260.40">
    <property type="entry name" value="lambda repressor-like DNA-binding domains"/>
    <property type="match status" value="1"/>
</dbReference>
<dbReference type="SUPFAM" id="SSF47413">
    <property type="entry name" value="lambda repressor-like DNA-binding domains"/>
    <property type="match status" value="1"/>
</dbReference>
<organism evidence="2 3">
    <name type="scientific">Cupriavidus basilensis OR16</name>
    <dbReference type="NCBI Taxonomy" id="1127483"/>
    <lineage>
        <taxon>Bacteria</taxon>
        <taxon>Pseudomonadati</taxon>
        <taxon>Pseudomonadota</taxon>
        <taxon>Betaproteobacteria</taxon>
        <taxon>Burkholderiales</taxon>
        <taxon>Burkholderiaceae</taxon>
        <taxon>Cupriavidus</taxon>
    </lineage>
</organism>
<accession>H1RZT9</accession>
<proteinExistence type="predicted"/>
<gene>
    <name evidence="2" type="ORF">OR16_04227</name>
</gene>
<dbReference type="PROSITE" id="PS50943">
    <property type="entry name" value="HTH_CROC1"/>
    <property type="match status" value="1"/>
</dbReference>
<reference evidence="2 3" key="1">
    <citation type="journal article" date="2012" name="J. Bacteriol.">
        <title>De Novo Genome Project of Cupriavidus basilensis OR16.</title>
        <authorList>
            <person name="Cserhati M."/>
            <person name="Kriszt B."/>
            <person name="Szoboszlay S."/>
            <person name="Toth A."/>
            <person name="Szabo I."/>
            <person name="Tancsics A."/>
            <person name="Nagy I."/>
            <person name="Horvath B."/>
            <person name="Nagy I."/>
            <person name="Kukolya J."/>
        </authorList>
    </citation>
    <scope>NUCLEOTIDE SEQUENCE [LARGE SCALE GENOMIC DNA]</scope>
    <source>
        <strain evidence="2 3">OR16</strain>
    </source>
</reference>
<dbReference type="Pfam" id="PF12844">
    <property type="entry name" value="HTH_19"/>
    <property type="match status" value="1"/>
</dbReference>
<evidence type="ECO:0000313" key="3">
    <source>
        <dbReference type="Proteomes" id="UP000005808"/>
    </source>
</evidence>
<dbReference type="OrthoDB" id="9034362at2"/>
<dbReference type="Proteomes" id="UP000005808">
    <property type="component" value="Unassembled WGS sequence"/>
</dbReference>
<feature type="domain" description="HTH cro/C1-type" evidence="1">
    <location>
        <begin position="18"/>
        <end position="70"/>
    </location>
</feature>
<dbReference type="InterPro" id="IPR001387">
    <property type="entry name" value="Cro/C1-type_HTH"/>
</dbReference>
<evidence type="ECO:0000313" key="2">
    <source>
        <dbReference type="EMBL" id="EHP44155.1"/>
    </source>
</evidence>
<comment type="caution">
    <text evidence="2">The sequence shown here is derived from an EMBL/GenBank/DDBJ whole genome shotgun (WGS) entry which is preliminary data.</text>
</comment>
<dbReference type="SMART" id="SM00530">
    <property type="entry name" value="HTH_XRE"/>
    <property type="match status" value="1"/>
</dbReference>
<protein>
    <submittedName>
        <fullName evidence="2">XRE family transcriptional regulator</fullName>
    </submittedName>
</protein>
<dbReference type="GO" id="GO:0003677">
    <property type="term" value="F:DNA binding"/>
    <property type="evidence" value="ECO:0007669"/>
    <property type="project" value="InterPro"/>
</dbReference>
<sequence>MKKTNESNFGRTPFGQRLLQARQAKGLTQKQVEARVGITQSNLASLEREGTGSSFTVALAILYGVNPIWLALGTGPTTGAQPIPDWLARLAPNQQTSIQRFAESLLVLSKDEQTYALAIVESIPAILDAQRNISGAQG</sequence>